<comment type="caution">
    <text evidence="2">The sequence shown here is derived from an EMBL/GenBank/DDBJ whole genome shotgun (WGS) entry which is preliminary data.</text>
</comment>
<evidence type="ECO:0000313" key="3">
    <source>
        <dbReference type="Proteomes" id="UP000186601"/>
    </source>
</evidence>
<reference evidence="2 3" key="1">
    <citation type="submission" date="2018-02" db="EMBL/GenBank/DDBJ databases">
        <title>Genome sequence of the basidiomycete white-rot fungus Phlebia centrifuga.</title>
        <authorList>
            <person name="Granchi Z."/>
            <person name="Peng M."/>
            <person name="de Vries R.P."/>
            <person name="Hilden K."/>
            <person name="Makela M.R."/>
            <person name="Grigoriev I."/>
            <person name="Riley R."/>
        </authorList>
    </citation>
    <scope>NUCLEOTIDE SEQUENCE [LARGE SCALE GENOMIC DNA]</scope>
    <source>
        <strain evidence="2 3">FBCC195</strain>
    </source>
</reference>
<keyword evidence="3" id="KW-1185">Reference proteome</keyword>
<feature type="region of interest" description="Disordered" evidence="1">
    <location>
        <begin position="1"/>
        <end position="20"/>
    </location>
</feature>
<gene>
    <name evidence="2" type="ORF">PHLCEN_2v9571</name>
</gene>
<sequence length="62" mass="7147">MSITPCHHIINKGARPSGRGFVRTMLEERWKGGDYEGNNQDNPRRNADDKGDHEIQRPQEDD</sequence>
<proteinExistence type="predicted"/>
<dbReference type="Proteomes" id="UP000186601">
    <property type="component" value="Unassembled WGS sequence"/>
</dbReference>
<feature type="compositionally biased region" description="Basic and acidic residues" evidence="1">
    <location>
        <begin position="42"/>
        <end position="62"/>
    </location>
</feature>
<accession>A0A2R6NQJ4</accession>
<evidence type="ECO:0000256" key="1">
    <source>
        <dbReference type="SAM" id="MobiDB-lite"/>
    </source>
</evidence>
<feature type="region of interest" description="Disordered" evidence="1">
    <location>
        <begin position="30"/>
        <end position="62"/>
    </location>
</feature>
<protein>
    <submittedName>
        <fullName evidence="2">Uncharacterized protein</fullName>
    </submittedName>
</protein>
<organism evidence="2 3">
    <name type="scientific">Hermanssonia centrifuga</name>
    <dbReference type="NCBI Taxonomy" id="98765"/>
    <lineage>
        <taxon>Eukaryota</taxon>
        <taxon>Fungi</taxon>
        <taxon>Dikarya</taxon>
        <taxon>Basidiomycota</taxon>
        <taxon>Agaricomycotina</taxon>
        <taxon>Agaricomycetes</taxon>
        <taxon>Polyporales</taxon>
        <taxon>Meruliaceae</taxon>
        <taxon>Hermanssonia</taxon>
    </lineage>
</organism>
<evidence type="ECO:0000313" key="2">
    <source>
        <dbReference type="EMBL" id="PSR74774.1"/>
    </source>
</evidence>
<name>A0A2R6NQJ4_9APHY</name>
<dbReference type="AlphaFoldDB" id="A0A2R6NQJ4"/>
<dbReference type="EMBL" id="MLYV02000957">
    <property type="protein sequence ID" value="PSR74774.1"/>
    <property type="molecule type" value="Genomic_DNA"/>
</dbReference>